<evidence type="ECO:0000313" key="3">
    <source>
        <dbReference type="EMBL" id="CAD8183750.1"/>
    </source>
</evidence>
<dbReference type="PANTHER" id="PTHR24410:SF23">
    <property type="entry name" value="BTB DOMAIN-CONTAINING PROTEIN-RELATED"/>
    <property type="match status" value="1"/>
</dbReference>
<dbReference type="CDD" id="cd18186">
    <property type="entry name" value="BTB_POZ_ZBTB_KLHL-like"/>
    <property type="match status" value="1"/>
</dbReference>
<gene>
    <name evidence="3" type="ORF">POCTA_138.1.T0810238</name>
</gene>
<evidence type="ECO:0000259" key="2">
    <source>
        <dbReference type="Pfam" id="PF00651"/>
    </source>
</evidence>
<reference evidence="3" key="1">
    <citation type="submission" date="2021-01" db="EMBL/GenBank/DDBJ databases">
        <authorList>
            <consortium name="Genoscope - CEA"/>
            <person name="William W."/>
        </authorList>
    </citation>
    <scope>NUCLEOTIDE SEQUENCE</scope>
</reference>
<evidence type="ECO:0000313" key="4">
    <source>
        <dbReference type="Proteomes" id="UP000683925"/>
    </source>
</evidence>
<dbReference type="OrthoDB" id="290286at2759"/>
<keyword evidence="4" id="KW-1185">Reference proteome</keyword>
<protein>
    <recommendedName>
        <fullName evidence="2">BTB domain-containing protein</fullName>
    </recommendedName>
</protein>
<comment type="caution">
    <text evidence="3">The sequence shown here is derived from an EMBL/GenBank/DDBJ whole genome shotgun (WGS) entry which is preliminary data.</text>
</comment>
<sequence length="641" mass="75111">MQQQQRPQTAHQPSLSSNQIESPAKTLNMLTSLQLSTNRKLLEQFPKDAHADVVIQVKNKRFELQKAHLRIESPFFDCDKKVISIQEYDPDIFEGILKCFYGGQYIIYTYQELYLAYQICSFIKCEGLCKQIESSFQINKKSFTFALQLSELYGLEDLRVSCYEFLDSNPDAFIQLFDLGMLKLKKNHKKTTPSDVLGLNKACFIHLIQAHNTYKKTKSEQRQYLTNYEIFQILELYNTNEEDLKELIVQLIDRNSLTSEEYYKIYHQLACRQSHTILDEPHIQPCHQSVKDYQLLPQPEKHYFDYFDVNKSENYYFKKRMVELEDQNKQLEQETQKLSIALETSMKNTNNFKDTLLETITQKLDNKLIEKDKEIENLRQELLTLKSQINQKDRTIIELEDSIRDINDREIITLRSQIETLKSQLIQRGQTVSDLQYSEHDFNDQTLESMNQSTTSQFLQQQELAKSEFQFLKNQTVAQSQLQLTVQQTERFQYDAEPVTLDKVNQLNYIFDHLKITIFSQIYLRRLQLGSLSGYDIDSFKNNCSGVENLLILIRVFDYNKIIGVLIFGNEKYLLNISNRQIQELDDILLFEDNIIEIPGQLTICNGCDSNTCYGQTSLTGSKEFVVEDVEAYSIEISHNL</sequence>
<accession>A0A8S1W2V8</accession>
<proteinExistence type="predicted"/>
<name>A0A8S1W2V8_PAROT</name>
<dbReference type="Pfam" id="PF00651">
    <property type="entry name" value="BTB"/>
    <property type="match status" value="1"/>
</dbReference>
<keyword evidence="1" id="KW-0175">Coiled coil</keyword>
<feature type="domain" description="BTB" evidence="2">
    <location>
        <begin position="43"/>
        <end position="134"/>
    </location>
</feature>
<organism evidence="3 4">
    <name type="scientific">Paramecium octaurelia</name>
    <dbReference type="NCBI Taxonomy" id="43137"/>
    <lineage>
        <taxon>Eukaryota</taxon>
        <taxon>Sar</taxon>
        <taxon>Alveolata</taxon>
        <taxon>Ciliophora</taxon>
        <taxon>Intramacronucleata</taxon>
        <taxon>Oligohymenophorea</taxon>
        <taxon>Peniculida</taxon>
        <taxon>Parameciidae</taxon>
        <taxon>Paramecium</taxon>
    </lineage>
</organism>
<dbReference type="OMA" id="PHIQPCH"/>
<dbReference type="EMBL" id="CAJJDP010000080">
    <property type="protein sequence ID" value="CAD8183750.1"/>
    <property type="molecule type" value="Genomic_DNA"/>
</dbReference>
<dbReference type="Proteomes" id="UP000683925">
    <property type="component" value="Unassembled WGS sequence"/>
</dbReference>
<evidence type="ECO:0000256" key="1">
    <source>
        <dbReference type="SAM" id="Coils"/>
    </source>
</evidence>
<dbReference type="InterPro" id="IPR051481">
    <property type="entry name" value="BTB-POZ/Galectin-3-binding"/>
</dbReference>
<dbReference type="InterPro" id="IPR000210">
    <property type="entry name" value="BTB/POZ_dom"/>
</dbReference>
<dbReference type="AlphaFoldDB" id="A0A8S1W2V8"/>
<dbReference type="PANTHER" id="PTHR24410">
    <property type="entry name" value="HL07962P-RELATED"/>
    <property type="match status" value="1"/>
</dbReference>
<feature type="coiled-coil region" evidence="1">
    <location>
        <begin position="314"/>
        <end position="409"/>
    </location>
</feature>